<dbReference type="EMBL" id="MW402864">
    <property type="protein sequence ID" value="QTV22615.1"/>
    <property type="molecule type" value="Genomic_DNA"/>
</dbReference>
<keyword evidence="8 13" id="KW-1133">Transmembrane helix</keyword>
<keyword evidence="6 12" id="KW-0812">Transmembrane</keyword>
<dbReference type="CTD" id="4509"/>
<evidence type="ECO:0000313" key="14">
    <source>
        <dbReference type="EMBL" id="QTV22615.1"/>
    </source>
</evidence>
<evidence type="ECO:0000256" key="9">
    <source>
        <dbReference type="ARBA" id="ARBA00023065"/>
    </source>
</evidence>
<keyword evidence="4 12" id="KW-0813">Transport</keyword>
<dbReference type="RefSeq" id="YP_010250546.1">
    <property type="nucleotide sequence ID" value="NC_060358.1"/>
</dbReference>
<evidence type="ECO:0000256" key="8">
    <source>
        <dbReference type="ARBA" id="ARBA00022989"/>
    </source>
</evidence>
<keyword evidence="11 13" id="KW-0472">Membrane</keyword>
<evidence type="ECO:0000256" key="12">
    <source>
        <dbReference type="RuleBase" id="RU003661"/>
    </source>
</evidence>
<comment type="similarity">
    <text evidence="2 12">Belongs to the ATPase protein 8 family.</text>
</comment>
<evidence type="ECO:0000256" key="6">
    <source>
        <dbReference type="ARBA" id="ARBA00022692"/>
    </source>
</evidence>
<dbReference type="GO" id="GO:0031966">
    <property type="term" value="C:mitochondrial membrane"/>
    <property type="evidence" value="ECO:0007669"/>
    <property type="project" value="UniProtKB-SubCell"/>
</dbReference>
<dbReference type="AlphaFoldDB" id="A0A8B0JTJ8"/>
<keyword evidence="7 12" id="KW-0375">Hydrogen ion transport</keyword>
<dbReference type="InterPro" id="IPR001421">
    <property type="entry name" value="ATP8_metazoa"/>
</dbReference>
<evidence type="ECO:0000256" key="10">
    <source>
        <dbReference type="ARBA" id="ARBA00023128"/>
    </source>
</evidence>
<evidence type="ECO:0000256" key="11">
    <source>
        <dbReference type="ARBA" id="ARBA00023136"/>
    </source>
</evidence>
<accession>A0A8B0JTJ8</accession>
<evidence type="ECO:0000256" key="4">
    <source>
        <dbReference type="ARBA" id="ARBA00022448"/>
    </source>
</evidence>
<dbReference type="GO" id="GO:0045259">
    <property type="term" value="C:proton-transporting ATP synthase complex"/>
    <property type="evidence" value="ECO:0007669"/>
    <property type="project" value="UniProtKB-KW"/>
</dbReference>
<dbReference type="Pfam" id="PF00895">
    <property type="entry name" value="ATP-synt_8"/>
    <property type="match status" value="1"/>
</dbReference>
<comment type="subcellular location">
    <subcellularLocation>
        <location evidence="1 12">Mitochondrion membrane</location>
        <topology evidence="1 12">Single-pass membrane protein</topology>
    </subcellularLocation>
</comment>
<evidence type="ECO:0000256" key="2">
    <source>
        <dbReference type="ARBA" id="ARBA00008892"/>
    </source>
</evidence>
<gene>
    <name evidence="14" type="primary">ATP8</name>
</gene>
<name>A0A8B0JTJ8_9HYME</name>
<evidence type="ECO:0000256" key="3">
    <source>
        <dbReference type="ARBA" id="ARBA00011291"/>
    </source>
</evidence>
<evidence type="ECO:0000256" key="13">
    <source>
        <dbReference type="SAM" id="Phobius"/>
    </source>
</evidence>
<keyword evidence="9 12" id="KW-0406">Ion transport</keyword>
<reference evidence="14" key="1">
    <citation type="submission" date="2020-12" db="EMBL/GenBank/DDBJ databases">
        <authorList>
            <person name="Li X.-L."/>
        </authorList>
    </citation>
    <scope>NUCLEOTIDE SEQUENCE</scope>
</reference>
<keyword evidence="5 12" id="KW-0138">CF(0)</keyword>
<evidence type="ECO:0000256" key="1">
    <source>
        <dbReference type="ARBA" id="ARBA00004304"/>
    </source>
</evidence>
<dbReference type="GeneID" id="70590987"/>
<proteinExistence type="inferred from homology"/>
<evidence type="ECO:0000256" key="7">
    <source>
        <dbReference type="ARBA" id="ARBA00022781"/>
    </source>
</evidence>
<dbReference type="GO" id="GO:0015078">
    <property type="term" value="F:proton transmembrane transporter activity"/>
    <property type="evidence" value="ECO:0007669"/>
    <property type="project" value="InterPro"/>
</dbReference>
<sequence length="52" mass="6359">MPQMSPSNWLLIYLMSISLLLIIMSMIFNNLNMKNKLLNINKIFNKKWTWKW</sequence>
<keyword evidence="10 12" id="KW-0496">Mitochondrion</keyword>
<dbReference type="GO" id="GO:0015986">
    <property type="term" value="P:proton motive force-driven ATP synthesis"/>
    <property type="evidence" value="ECO:0007669"/>
    <property type="project" value="InterPro"/>
</dbReference>
<feature type="transmembrane region" description="Helical" evidence="13">
    <location>
        <begin position="12"/>
        <end position="31"/>
    </location>
</feature>
<geneLocation type="mitochondrion" evidence="14"/>
<organism evidence="14">
    <name type="scientific">Cerceris quinquefasciata</name>
    <dbReference type="NCBI Taxonomy" id="2026451"/>
    <lineage>
        <taxon>Eukaryota</taxon>
        <taxon>Metazoa</taxon>
        <taxon>Ecdysozoa</taxon>
        <taxon>Arthropoda</taxon>
        <taxon>Hexapoda</taxon>
        <taxon>Insecta</taxon>
        <taxon>Pterygota</taxon>
        <taxon>Neoptera</taxon>
        <taxon>Endopterygota</taxon>
        <taxon>Hymenoptera</taxon>
        <taxon>Apocrita</taxon>
        <taxon>Aculeata</taxon>
        <taxon>Apoidea</taxon>
        <taxon>Crabronidae</taxon>
        <taxon>Philanthinae</taxon>
        <taxon>Cercerini</taxon>
        <taxon>Cerceris</taxon>
    </lineage>
</organism>
<comment type="subunit">
    <text evidence="3">F-type ATPases have 2 components, CF(1) - the catalytic core - and CF(0) - the membrane proton channel.</text>
</comment>
<protein>
    <recommendedName>
        <fullName evidence="12">ATP synthase complex subunit 8</fullName>
    </recommendedName>
</protein>
<evidence type="ECO:0000256" key="5">
    <source>
        <dbReference type="ARBA" id="ARBA00022547"/>
    </source>
</evidence>